<sequence length="102" mass="10831">MLDIDSPSEVIAAAVVFARSVTAVTDRVAATTRECTPQHAPVSQLDHQLVASLEWIKSVCARAAATGRADSESSFQKTVRIAEALDAADQHGAQRIAKYAPI</sequence>
<gene>
    <name evidence="1" type="ORF">KV110_17350</name>
</gene>
<reference evidence="1 2" key="1">
    <citation type="submission" date="2021-07" db="EMBL/GenBank/DDBJ databases">
        <title>Whole Genome Sequence of Nocardia Iowensis.</title>
        <authorList>
            <person name="Lamm A."/>
            <person name="Collins-Fairclough A.M."/>
            <person name="Bunk B."/>
            <person name="Sproer C."/>
        </authorList>
    </citation>
    <scope>NUCLEOTIDE SEQUENCE [LARGE SCALE GENOMIC DNA]</scope>
    <source>
        <strain evidence="1 2">NRRL 5646</strain>
    </source>
</reference>
<protein>
    <submittedName>
        <fullName evidence="1">Uncharacterized protein</fullName>
    </submittedName>
</protein>
<dbReference type="RefSeq" id="WP_218477294.1">
    <property type="nucleotide sequence ID" value="NZ_BAABJN010000015.1"/>
</dbReference>
<dbReference type="EMBL" id="CP078145">
    <property type="protein sequence ID" value="QXN94658.1"/>
    <property type="molecule type" value="Genomic_DNA"/>
</dbReference>
<organism evidence="1 2">
    <name type="scientific">Nocardia iowensis</name>
    <dbReference type="NCBI Taxonomy" id="204891"/>
    <lineage>
        <taxon>Bacteria</taxon>
        <taxon>Bacillati</taxon>
        <taxon>Actinomycetota</taxon>
        <taxon>Actinomycetes</taxon>
        <taxon>Mycobacteriales</taxon>
        <taxon>Nocardiaceae</taxon>
        <taxon>Nocardia</taxon>
    </lineage>
</organism>
<proteinExistence type="predicted"/>
<keyword evidence="2" id="KW-1185">Reference proteome</keyword>
<evidence type="ECO:0000313" key="1">
    <source>
        <dbReference type="EMBL" id="QXN94658.1"/>
    </source>
</evidence>
<name>A0ABX8RYE2_NOCIO</name>
<evidence type="ECO:0000313" key="2">
    <source>
        <dbReference type="Proteomes" id="UP000694257"/>
    </source>
</evidence>
<dbReference type="Proteomes" id="UP000694257">
    <property type="component" value="Chromosome"/>
</dbReference>
<accession>A0ABX8RYE2</accession>